<protein>
    <recommendedName>
        <fullName evidence="1">HVA22-like protein</fullName>
    </recommendedName>
</protein>
<dbReference type="AlphaFoldDB" id="A0A833RA38"/>
<dbReference type="PANTHER" id="PTHR12300:SF178">
    <property type="entry name" value="HVA22-LIKE PROTEIN"/>
    <property type="match status" value="1"/>
</dbReference>
<feature type="transmembrane region" description="Helical" evidence="1">
    <location>
        <begin position="43"/>
        <end position="63"/>
    </location>
</feature>
<gene>
    <name evidence="3" type="ORF">FCM35_KLT18194</name>
</gene>
<dbReference type="Proteomes" id="UP000623129">
    <property type="component" value="Unassembled WGS sequence"/>
</dbReference>
<reference evidence="3" key="1">
    <citation type="submission" date="2020-01" db="EMBL/GenBank/DDBJ databases">
        <title>Genome sequence of Kobresia littledalei, the first chromosome-level genome in the family Cyperaceae.</title>
        <authorList>
            <person name="Qu G."/>
        </authorList>
    </citation>
    <scope>NUCLEOTIDE SEQUENCE</scope>
    <source>
        <strain evidence="3">C.B.Clarke</strain>
        <tissue evidence="3">Leaf</tissue>
    </source>
</reference>
<comment type="similarity">
    <text evidence="1">Belongs to the DP1 family.</text>
</comment>
<name>A0A833RA38_9POAL</name>
<keyword evidence="1" id="KW-0812">Transmembrane</keyword>
<comment type="caution">
    <text evidence="1">Lacks conserved residue(s) required for the propagation of feature annotation.</text>
</comment>
<sequence>MLGDFLTKLLTLLFGYAFPAFECFRIVEQRPGHIEQLRFWCQYWIIVAIVMIVETVGVFVQWIPAYGELKLAFLVYLWYPKTKGTDAVYDTFLRPYVMQYEPDIEQRLNYLRANAGKLIVFYIKNFADKGVTVFLESLNYVVSQTSNATKKGGFFSFRKKKKEEEPPSVSELLQTALNAAREKNEAEGRQRRPHQNRYDDRYNYRYDD</sequence>
<dbReference type="PANTHER" id="PTHR12300">
    <property type="entry name" value="HVA22-LIKE PROTEINS"/>
    <property type="match status" value="1"/>
</dbReference>
<dbReference type="GO" id="GO:0016020">
    <property type="term" value="C:membrane"/>
    <property type="evidence" value="ECO:0007669"/>
    <property type="project" value="UniProtKB-SubCell"/>
</dbReference>
<keyword evidence="4" id="KW-1185">Reference proteome</keyword>
<keyword evidence="1" id="KW-1133">Transmembrane helix</keyword>
<dbReference type="Pfam" id="PF03134">
    <property type="entry name" value="TB2_DP1_HVA22"/>
    <property type="match status" value="1"/>
</dbReference>
<evidence type="ECO:0000313" key="3">
    <source>
        <dbReference type="EMBL" id="KAF3337607.1"/>
    </source>
</evidence>
<evidence type="ECO:0000313" key="4">
    <source>
        <dbReference type="Proteomes" id="UP000623129"/>
    </source>
</evidence>
<evidence type="ECO:0000256" key="1">
    <source>
        <dbReference type="RuleBase" id="RU362006"/>
    </source>
</evidence>
<accession>A0A833RA38</accession>
<organism evidence="3 4">
    <name type="scientific">Carex littledalei</name>
    <dbReference type="NCBI Taxonomy" id="544730"/>
    <lineage>
        <taxon>Eukaryota</taxon>
        <taxon>Viridiplantae</taxon>
        <taxon>Streptophyta</taxon>
        <taxon>Embryophyta</taxon>
        <taxon>Tracheophyta</taxon>
        <taxon>Spermatophyta</taxon>
        <taxon>Magnoliopsida</taxon>
        <taxon>Liliopsida</taxon>
        <taxon>Poales</taxon>
        <taxon>Cyperaceae</taxon>
        <taxon>Cyperoideae</taxon>
        <taxon>Cariceae</taxon>
        <taxon>Carex</taxon>
        <taxon>Carex subgen. Euthyceras</taxon>
    </lineage>
</organism>
<dbReference type="EMBL" id="SWLB01000006">
    <property type="protein sequence ID" value="KAF3337607.1"/>
    <property type="molecule type" value="Genomic_DNA"/>
</dbReference>
<comment type="subcellular location">
    <subcellularLocation>
        <location evidence="1">Membrane</location>
        <topology evidence="1">Multi-pass membrane protein</topology>
    </subcellularLocation>
</comment>
<feature type="region of interest" description="Disordered" evidence="2">
    <location>
        <begin position="180"/>
        <end position="208"/>
    </location>
</feature>
<dbReference type="InterPro" id="IPR004345">
    <property type="entry name" value="TB2_DP1_HVA22"/>
</dbReference>
<keyword evidence="1" id="KW-0472">Membrane</keyword>
<dbReference type="OrthoDB" id="434647at2759"/>
<proteinExistence type="inferred from homology"/>
<comment type="caution">
    <text evidence="3">The sequence shown here is derived from an EMBL/GenBank/DDBJ whole genome shotgun (WGS) entry which is preliminary data.</text>
</comment>
<evidence type="ECO:0000256" key="2">
    <source>
        <dbReference type="SAM" id="MobiDB-lite"/>
    </source>
</evidence>